<dbReference type="GO" id="GO:0016301">
    <property type="term" value="F:kinase activity"/>
    <property type="evidence" value="ECO:0007669"/>
    <property type="project" value="UniProtKB-KW"/>
</dbReference>
<keyword evidence="1 2" id="KW-0418">Kinase</keyword>
<evidence type="ECO:0000313" key="2">
    <source>
        <dbReference type="EMBL" id="WUX51167.1"/>
    </source>
</evidence>
<dbReference type="Pfam" id="PF03881">
    <property type="entry name" value="Fructosamin_kin"/>
    <property type="match status" value="1"/>
</dbReference>
<comment type="similarity">
    <text evidence="1">Belongs to the fructosamine kinase family.</text>
</comment>
<dbReference type="PIRSF" id="PIRSF006221">
    <property type="entry name" value="Ketosamine-3-kinase"/>
    <property type="match status" value="1"/>
</dbReference>
<organism evidence="2 3">
    <name type="scientific">Streptomyces niveus</name>
    <name type="common">Streptomyces spheroides</name>
    <dbReference type="NCBI Taxonomy" id="193462"/>
    <lineage>
        <taxon>Bacteria</taxon>
        <taxon>Bacillati</taxon>
        <taxon>Actinomycetota</taxon>
        <taxon>Actinomycetes</taxon>
        <taxon>Kitasatosporales</taxon>
        <taxon>Streptomycetaceae</taxon>
        <taxon>Streptomyces</taxon>
    </lineage>
</organism>
<keyword evidence="3" id="KW-1185">Reference proteome</keyword>
<dbReference type="Gene3D" id="3.30.200.20">
    <property type="entry name" value="Phosphorylase Kinase, domain 1"/>
    <property type="match status" value="1"/>
</dbReference>
<dbReference type="SUPFAM" id="SSF56112">
    <property type="entry name" value="Protein kinase-like (PK-like)"/>
    <property type="match status" value="1"/>
</dbReference>
<dbReference type="PANTHER" id="PTHR12149">
    <property type="entry name" value="FRUCTOSAMINE 3 KINASE-RELATED PROTEIN"/>
    <property type="match status" value="1"/>
</dbReference>
<sequence length="290" mass="31784">METPFGPPDPPFVPAPHLLPGAAVGAVPLTGGSVNEVWLVTLADGRSVVVKTTEGLPAALYRREAEGLDALRASGTVLTPRVLELGPDGMVLEAFDPAPADAEFWERAGHAVAALHGTVGDRFGWAADGWLGRLPQRNPWTTDGHAFFAEHRLLRYLEEPLVRRVLADGERADLERICRRLPDLLPAAPPVLTHGDLWRGNVVARPDGAPVFIDPAVCWMWAEADLSMMFRTGGVPARFFDAYQESRPLDAGWQDRTRLLHLRELLSSTAHVGDGYKRVGELRATLRAYR</sequence>
<accession>A0ABZ2A2N8</accession>
<evidence type="ECO:0000313" key="3">
    <source>
        <dbReference type="Proteomes" id="UP001432209"/>
    </source>
</evidence>
<proteinExistence type="inferred from homology"/>
<evidence type="ECO:0000256" key="1">
    <source>
        <dbReference type="PIRNR" id="PIRNR006221"/>
    </source>
</evidence>
<reference evidence="2" key="1">
    <citation type="submission" date="2022-10" db="EMBL/GenBank/DDBJ databases">
        <title>The complete genomes of actinobacterial strains from the NBC collection.</title>
        <authorList>
            <person name="Joergensen T.S."/>
            <person name="Alvarez Arevalo M."/>
            <person name="Sterndorff E.B."/>
            <person name="Faurdal D."/>
            <person name="Vuksanovic O."/>
            <person name="Mourched A.-S."/>
            <person name="Charusanti P."/>
            <person name="Shaw S."/>
            <person name="Blin K."/>
            <person name="Weber T."/>
        </authorList>
    </citation>
    <scope>NUCLEOTIDE SEQUENCE</scope>
    <source>
        <strain evidence="2">NBC_01432</strain>
    </source>
</reference>
<dbReference type="InterPro" id="IPR011009">
    <property type="entry name" value="Kinase-like_dom_sf"/>
</dbReference>
<dbReference type="InterPro" id="IPR016477">
    <property type="entry name" value="Fructo-/Ketosamine-3-kinase"/>
</dbReference>
<name>A0ABZ2A2N8_STRNV</name>
<keyword evidence="1" id="KW-0808">Transferase</keyword>
<dbReference type="Gene3D" id="3.90.1200.10">
    <property type="match status" value="1"/>
</dbReference>
<dbReference type="EMBL" id="CP109495">
    <property type="protein sequence ID" value="WUX51167.1"/>
    <property type="molecule type" value="Genomic_DNA"/>
</dbReference>
<protein>
    <submittedName>
        <fullName evidence="2">Fructosamine kinase family protein</fullName>
    </submittedName>
</protein>
<dbReference type="RefSeq" id="WP_329074831.1">
    <property type="nucleotide sequence ID" value="NZ_CP109495.1"/>
</dbReference>
<dbReference type="Proteomes" id="UP001432209">
    <property type="component" value="Chromosome"/>
</dbReference>
<dbReference type="PANTHER" id="PTHR12149:SF8">
    <property type="entry name" value="PROTEIN-RIBULOSAMINE 3-KINASE"/>
    <property type="match status" value="1"/>
</dbReference>
<gene>
    <name evidence="2" type="ORF">OG442_06215</name>
</gene>